<evidence type="ECO:0000256" key="1">
    <source>
        <dbReference type="SAM" id="MobiDB-lite"/>
    </source>
</evidence>
<dbReference type="Proteomes" id="UP000572754">
    <property type="component" value="Unassembled WGS sequence"/>
</dbReference>
<dbReference type="EMBL" id="JAAQPE010000535">
    <property type="protein sequence ID" value="KAF5659792.1"/>
    <property type="molecule type" value="Genomic_DNA"/>
</dbReference>
<name>A0A8H5WEP9_FUSCI</name>
<feature type="region of interest" description="Disordered" evidence="1">
    <location>
        <begin position="318"/>
        <end position="338"/>
    </location>
</feature>
<feature type="compositionally biased region" description="Polar residues" evidence="1">
    <location>
        <begin position="16"/>
        <end position="28"/>
    </location>
</feature>
<feature type="region of interest" description="Disordered" evidence="1">
    <location>
        <begin position="1"/>
        <end position="96"/>
    </location>
</feature>
<evidence type="ECO:0000313" key="2">
    <source>
        <dbReference type="EMBL" id="KAF5659792.1"/>
    </source>
</evidence>
<feature type="compositionally biased region" description="Basic and acidic residues" evidence="1">
    <location>
        <begin position="48"/>
        <end position="85"/>
    </location>
</feature>
<keyword evidence="3" id="KW-1185">Reference proteome</keyword>
<comment type="caution">
    <text evidence="2">The sequence shown here is derived from an EMBL/GenBank/DDBJ whole genome shotgun (WGS) entry which is preliminary data.</text>
</comment>
<dbReference type="PANTHER" id="PTHR38166:SF1">
    <property type="entry name" value="C2H2-TYPE DOMAIN-CONTAINING PROTEIN"/>
    <property type="match status" value="1"/>
</dbReference>
<reference evidence="2 3" key="2">
    <citation type="submission" date="2020-05" db="EMBL/GenBank/DDBJ databases">
        <title>Identification and distribution of gene clusters putatively required for synthesis of sphingolipid metabolism inhibitors in phylogenetically diverse species of the filamentous fungus Fusarium.</title>
        <authorList>
            <person name="Kim H.-S."/>
            <person name="Busman M."/>
            <person name="Brown D.W."/>
            <person name="Divon H."/>
            <person name="Uhlig S."/>
            <person name="Proctor R.H."/>
        </authorList>
    </citation>
    <scope>NUCLEOTIDE SEQUENCE [LARGE SCALE GENOMIC DNA]</scope>
    <source>
        <strain evidence="2 3">NRRL 25331</strain>
    </source>
</reference>
<accession>A0A8H5WEP9</accession>
<gene>
    <name evidence="2" type="ORF">FCIRC_12348</name>
</gene>
<sequence length="419" mass="47221">MNYSRRPGIDSDGRSKSTQSIYVTQVSGLGSGPDSRPMLESPRIPTRIRGEQMRSPLEHGQRNKEERQQKGHGDKTDRDVTDSETGKAAALRFPQQNSPSRQYMVCPFEKYDPARYESCRGRRLRRISDITYHISRVHVLRGVQVLRDGGPSLMTTTSTENICAYCSRCRHEFRVQDARERLYDHTLICQASNQPATIEQTGVLLPREFEELKSEVSSVSGIDAKWNVIWIKCFPATSPPPPYASNVSNIVSQPKAQKILQQLLSSSAANPWSSSEIKQSRIEKALGAIYFGLPFTEIEPQMNDASTITTDYISTVRSYGESNDDPNDGSSTVPESYDDLGDMDQWTRPLRVAIYDVDHDTVHDILRNSFDKVAVGEYSWLLELKELGISTDDIADELLERAQHGPWIYSKIDVHDVGS</sequence>
<protein>
    <submittedName>
        <fullName evidence="2">Ankyrin protein</fullName>
    </submittedName>
</protein>
<dbReference type="AlphaFoldDB" id="A0A8H5WEP9"/>
<reference evidence="3" key="1">
    <citation type="journal article" date="2020" name="BMC Genomics">
        <title>Correction to: Identification and distribution of gene clusters required for synthesis of sphingolipid metabolism inhibitors in diverse species of the filamentous fungus Fusarium.</title>
        <authorList>
            <person name="Kim H.S."/>
            <person name="Lohmar J.M."/>
            <person name="Busman M."/>
            <person name="Brown D.W."/>
            <person name="Naumann T.A."/>
            <person name="Divon H.H."/>
            <person name="Lysoe E."/>
            <person name="Uhlig S."/>
            <person name="Proctor R.H."/>
        </authorList>
    </citation>
    <scope>NUCLEOTIDE SEQUENCE [LARGE SCALE GENOMIC DNA]</scope>
    <source>
        <strain evidence="3">NRRL 25331</strain>
    </source>
</reference>
<evidence type="ECO:0000313" key="3">
    <source>
        <dbReference type="Proteomes" id="UP000572754"/>
    </source>
</evidence>
<organism evidence="2 3">
    <name type="scientific">Fusarium circinatum</name>
    <name type="common">Pitch canker fungus</name>
    <name type="synonym">Gibberella circinata</name>
    <dbReference type="NCBI Taxonomy" id="48490"/>
    <lineage>
        <taxon>Eukaryota</taxon>
        <taxon>Fungi</taxon>
        <taxon>Dikarya</taxon>
        <taxon>Ascomycota</taxon>
        <taxon>Pezizomycotina</taxon>
        <taxon>Sordariomycetes</taxon>
        <taxon>Hypocreomycetidae</taxon>
        <taxon>Hypocreales</taxon>
        <taxon>Nectriaceae</taxon>
        <taxon>Fusarium</taxon>
        <taxon>Fusarium fujikuroi species complex</taxon>
    </lineage>
</organism>
<dbReference type="PANTHER" id="PTHR38166">
    <property type="entry name" value="C2H2-TYPE DOMAIN-CONTAINING PROTEIN-RELATED"/>
    <property type="match status" value="1"/>
</dbReference>
<proteinExistence type="predicted"/>